<dbReference type="SUPFAM" id="SSF48371">
    <property type="entry name" value="ARM repeat"/>
    <property type="match status" value="1"/>
</dbReference>
<evidence type="ECO:0008006" key="3">
    <source>
        <dbReference type="Google" id="ProtNLM"/>
    </source>
</evidence>
<protein>
    <recommendedName>
        <fullName evidence="3">HEAT repeat domain-containing protein</fullName>
    </recommendedName>
</protein>
<organism evidence="1 2">
    <name type="scientific">Cupriavidus malaysiensis</name>
    <dbReference type="NCBI Taxonomy" id="367825"/>
    <lineage>
        <taxon>Bacteria</taxon>
        <taxon>Pseudomonadati</taxon>
        <taxon>Pseudomonadota</taxon>
        <taxon>Betaproteobacteria</taxon>
        <taxon>Burkholderiales</taxon>
        <taxon>Burkholderiaceae</taxon>
        <taxon>Cupriavidus</taxon>
    </lineage>
</organism>
<evidence type="ECO:0000313" key="1">
    <source>
        <dbReference type="EMBL" id="AOZ08012.1"/>
    </source>
</evidence>
<dbReference type="Proteomes" id="UP000177515">
    <property type="component" value="Chromosome 1"/>
</dbReference>
<accession>A0ABM6F8X9</accession>
<dbReference type="Gene3D" id="1.25.10.10">
    <property type="entry name" value="Leucine-rich Repeat Variant"/>
    <property type="match status" value="1"/>
</dbReference>
<proteinExistence type="predicted"/>
<sequence length="226" mass="24947">MLSYRMLLFKISRLTGRNRMTAVDEIALAGQLAEMMHRPHAAERVVADLMDHEHAQVRRVALNAVRRARCFACPNLLPALLRRLADAEPWLRHDAAWVVAEGQFDGAELRAALRRLAGRTQLPQDAARARAFPDDALLQAQVKARTALDALLKKSAAEANRRLGLAGAAGYAKGTVGHNNMVRRETNRRTAARRLDSSVRLTYRPLPPPEGVLRINSAAKTKTSPG</sequence>
<reference evidence="1 2" key="1">
    <citation type="submission" date="2016-10" db="EMBL/GenBank/DDBJ databases">
        <title>Complete genome sequences of three Cupriavidus strains isolated from various Malaysian environments.</title>
        <authorList>
            <person name="Abdullah A.A.-A."/>
            <person name="Shafie N.A.H."/>
            <person name="Lau N.S."/>
        </authorList>
    </citation>
    <scope>NUCLEOTIDE SEQUENCE [LARGE SCALE GENOMIC DNA]</scope>
    <source>
        <strain evidence="1 2">USMAA1020</strain>
    </source>
</reference>
<dbReference type="InterPro" id="IPR016024">
    <property type="entry name" value="ARM-type_fold"/>
</dbReference>
<gene>
    <name evidence="1" type="ORF">BKK80_06225</name>
</gene>
<keyword evidence="2" id="KW-1185">Reference proteome</keyword>
<dbReference type="InterPro" id="IPR011989">
    <property type="entry name" value="ARM-like"/>
</dbReference>
<name>A0ABM6F8X9_9BURK</name>
<dbReference type="EMBL" id="CP017754">
    <property type="protein sequence ID" value="AOZ08012.1"/>
    <property type="molecule type" value="Genomic_DNA"/>
</dbReference>
<evidence type="ECO:0000313" key="2">
    <source>
        <dbReference type="Proteomes" id="UP000177515"/>
    </source>
</evidence>